<evidence type="ECO:0000313" key="2">
    <source>
        <dbReference type="WBParaSite" id="nRc.2.0.1.t09700-RA"/>
    </source>
</evidence>
<name>A0A915I8Q7_ROMCU</name>
<proteinExistence type="predicted"/>
<reference evidence="2" key="1">
    <citation type="submission" date="2022-11" db="UniProtKB">
        <authorList>
            <consortium name="WormBaseParasite"/>
        </authorList>
    </citation>
    <scope>IDENTIFICATION</scope>
</reference>
<sequence length="79" mass="8608">MMQRESQLLKCEGAKLKITYVMPQSAIVADKNPRISNSETFADKISKESATGNKAIVGDNGRLSDDCHRYQATTATDTG</sequence>
<dbReference type="AlphaFoldDB" id="A0A915I8Q7"/>
<dbReference type="Proteomes" id="UP000887565">
    <property type="component" value="Unplaced"/>
</dbReference>
<keyword evidence="1" id="KW-1185">Reference proteome</keyword>
<dbReference type="WBParaSite" id="nRc.2.0.1.t09700-RA">
    <property type="protein sequence ID" value="nRc.2.0.1.t09700-RA"/>
    <property type="gene ID" value="nRc.2.0.1.g09700"/>
</dbReference>
<accession>A0A915I8Q7</accession>
<protein>
    <submittedName>
        <fullName evidence="2">Uncharacterized protein</fullName>
    </submittedName>
</protein>
<organism evidence="1 2">
    <name type="scientific">Romanomermis culicivorax</name>
    <name type="common">Nematode worm</name>
    <dbReference type="NCBI Taxonomy" id="13658"/>
    <lineage>
        <taxon>Eukaryota</taxon>
        <taxon>Metazoa</taxon>
        <taxon>Ecdysozoa</taxon>
        <taxon>Nematoda</taxon>
        <taxon>Enoplea</taxon>
        <taxon>Dorylaimia</taxon>
        <taxon>Mermithida</taxon>
        <taxon>Mermithoidea</taxon>
        <taxon>Mermithidae</taxon>
        <taxon>Romanomermis</taxon>
    </lineage>
</organism>
<evidence type="ECO:0000313" key="1">
    <source>
        <dbReference type="Proteomes" id="UP000887565"/>
    </source>
</evidence>